<sequence>MPSMRSGCASPRSPSAAIAVLSALRSRGREAETLLPYATKWFEPIISVLPMYAKEIDSGDYSDPAASVDLFHTGAADLAVLTELLSVGAEGSSTTAKRP</sequence>
<evidence type="ECO:0000259" key="1">
    <source>
        <dbReference type="Pfam" id="PF21761"/>
    </source>
</evidence>
<keyword evidence="3" id="KW-1185">Reference proteome</keyword>
<gene>
    <name evidence="2" type="ORF">ATP06_0236490</name>
</gene>
<feature type="domain" description="NADPH-dependent reductive aminase-like C-terminal" evidence="1">
    <location>
        <begin position="24"/>
        <end position="80"/>
    </location>
</feature>
<name>A0ABX3DH92_9PSEU</name>
<evidence type="ECO:0000313" key="2">
    <source>
        <dbReference type="EMBL" id="OKA03315.1"/>
    </source>
</evidence>
<dbReference type="InterPro" id="IPR013328">
    <property type="entry name" value="6PGD_dom2"/>
</dbReference>
<evidence type="ECO:0000313" key="3">
    <source>
        <dbReference type="Proteomes" id="UP000186883"/>
    </source>
</evidence>
<dbReference type="InterPro" id="IPR048666">
    <property type="entry name" value="RedAm-like_C"/>
</dbReference>
<dbReference type="Proteomes" id="UP000186883">
    <property type="component" value="Unassembled WGS sequence"/>
</dbReference>
<protein>
    <recommendedName>
        <fullName evidence="1">NADPH-dependent reductive aminase-like C-terminal domain-containing protein</fullName>
    </recommendedName>
</protein>
<comment type="caution">
    <text evidence="2">The sequence shown here is derived from an EMBL/GenBank/DDBJ whole genome shotgun (WGS) entry which is preliminary data.</text>
</comment>
<proteinExistence type="predicted"/>
<dbReference type="Pfam" id="PF21761">
    <property type="entry name" value="RedAm-like_C"/>
    <property type="match status" value="1"/>
</dbReference>
<organism evidence="2 3">
    <name type="scientific">Amycolatopsis regifaucium</name>
    <dbReference type="NCBI Taxonomy" id="546365"/>
    <lineage>
        <taxon>Bacteria</taxon>
        <taxon>Bacillati</taxon>
        <taxon>Actinomycetota</taxon>
        <taxon>Actinomycetes</taxon>
        <taxon>Pseudonocardiales</taxon>
        <taxon>Pseudonocardiaceae</taxon>
        <taxon>Amycolatopsis</taxon>
    </lineage>
</organism>
<reference evidence="2" key="1">
    <citation type="submission" date="2016-11" db="EMBL/GenBank/DDBJ databases">
        <title>Genome sequencing of Amycolatopsis regifaucium.</title>
        <authorList>
            <person name="Mayilraj S."/>
            <person name="Kaur N."/>
        </authorList>
    </citation>
    <scope>NUCLEOTIDE SEQUENCE [LARGE SCALE GENOMIC DNA]</scope>
    <source>
        <strain evidence="2">GY080</strain>
    </source>
</reference>
<accession>A0ABX3DH92</accession>
<dbReference type="Gene3D" id="1.10.1040.10">
    <property type="entry name" value="N-(1-d-carboxylethyl)-l-norvaline Dehydrogenase, domain 2"/>
    <property type="match status" value="1"/>
</dbReference>
<dbReference type="EMBL" id="LOBU02000034">
    <property type="protein sequence ID" value="OKA03315.1"/>
    <property type="molecule type" value="Genomic_DNA"/>
</dbReference>